<dbReference type="OrthoDB" id="9814782at2"/>
<reference evidence="2" key="1">
    <citation type="submission" date="2016-10" db="EMBL/GenBank/DDBJ databases">
        <authorList>
            <person name="Varghese N."/>
            <person name="Submissions S."/>
        </authorList>
    </citation>
    <scope>NUCLEOTIDE SEQUENCE [LARGE SCALE GENOMIC DNA]</scope>
    <source>
        <strain evidence="2">DSM 44771</strain>
    </source>
</reference>
<evidence type="ECO:0000313" key="2">
    <source>
        <dbReference type="Proteomes" id="UP000198852"/>
    </source>
</evidence>
<dbReference type="RefSeq" id="WP_093412979.1">
    <property type="nucleotide sequence ID" value="NZ_FOZX01000001.1"/>
</dbReference>
<accession>A0A1I6NW85</accession>
<dbReference type="Gene3D" id="3.30.70.1520">
    <property type="entry name" value="Heterotetrameric sarcosine oxidase"/>
    <property type="match status" value="1"/>
</dbReference>
<dbReference type="Gene3D" id="3.30.1360.120">
    <property type="entry name" value="Probable tRNA modification gtpase trme, domain 1"/>
    <property type="match status" value="1"/>
</dbReference>
<keyword evidence="2" id="KW-1185">Reference proteome</keyword>
<organism evidence="1 2">
    <name type="scientific">Saccharopolyspora flava</name>
    <dbReference type="NCBI Taxonomy" id="95161"/>
    <lineage>
        <taxon>Bacteria</taxon>
        <taxon>Bacillati</taxon>
        <taxon>Actinomycetota</taxon>
        <taxon>Actinomycetes</taxon>
        <taxon>Pseudonocardiales</taxon>
        <taxon>Pseudonocardiaceae</taxon>
        <taxon>Saccharopolyspora</taxon>
    </lineage>
</organism>
<protein>
    <submittedName>
        <fullName evidence="1">Sarcosine oxidase, gamma subunit family, heterotetrameric form</fullName>
    </submittedName>
</protein>
<dbReference type="SUPFAM" id="SSF103025">
    <property type="entry name" value="Folate-binding domain"/>
    <property type="match status" value="1"/>
</dbReference>
<dbReference type="Proteomes" id="UP000198852">
    <property type="component" value="Unassembled WGS sequence"/>
</dbReference>
<sequence>MTVEVDLRRSPLRDRAAELAGVVAEEPFLPQLDVRTRAATAFGLPLPEPGRVTGDEHRAALGLGPDEYLLVGVTGTEPGHRSVVDVSAARTALRLRDRDVLETLCSLDLDDFAPGRCAQTPVARVPVILWRLDDACRILVRNSFAGHVASALLDARQVTSGVAQ</sequence>
<evidence type="ECO:0000313" key="1">
    <source>
        <dbReference type="EMBL" id="SFS32236.1"/>
    </source>
</evidence>
<gene>
    <name evidence="1" type="ORF">SAMN05660874_00199</name>
</gene>
<dbReference type="EMBL" id="FOZX01000001">
    <property type="protein sequence ID" value="SFS32236.1"/>
    <property type="molecule type" value="Genomic_DNA"/>
</dbReference>
<proteinExistence type="predicted"/>
<name>A0A1I6NW85_9PSEU</name>
<dbReference type="InterPro" id="IPR027266">
    <property type="entry name" value="TrmE/GcvT-like"/>
</dbReference>
<dbReference type="AlphaFoldDB" id="A0A1I6NW85"/>
<dbReference type="STRING" id="95161.SAMN05660874_00199"/>